<evidence type="ECO:0000313" key="3">
    <source>
        <dbReference type="Proteomes" id="UP001108089"/>
    </source>
</evidence>
<comment type="caution">
    <text evidence="2">The sequence shown here is derived from an EMBL/GenBank/DDBJ whole genome shotgun (WGS) entry which is preliminary data.</text>
</comment>
<evidence type="ECO:0008006" key="4">
    <source>
        <dbReference type="Google" id="ProtNLM"/>
    </source>
</evidence>
<accession>A0ABS9DSC3</accession>
<dbReference type="EMBL" id="JAKGCU010000032">
    <property type="protein sequence ID" value="MCF3941100.1"/>
    <property type="molecule type" value="Genomic_DNA"/>
</dbReference>
<feature type="transmembrane region" description="Helical" evidence="1">
    <location>
        <begin position="81"/>
        <end position="101"/>
    </location>
</feature>
<gene>
    <name evidence="2" type="ORF">L1892_22275</name>
</gene>
<protein>
    <recommendedName>
        <fullName evidence="4">Integral membrane protein</fullName>
    </recommendedName>
</protein>
<keyword evidence="1" id="KW-0812">Transmembrane</keyword>
<evidence type="ECO:0000256" key="1">
    <source>
        <dbReference type="SAM" id="Phobius"/>
    </source>
</evidence>
<dbReference type="RefSeq" id="WP_235725965.1">
    <property type="nucleotide sequence ID" value="NZ_JAKGCU010000032.1"/>
</dbReference>
<keyword evidence="1" id="KW-1133">Transmembrane helix</keyword>
<feature type="transmembrane region" description="Helical" evidence="1">
    <location>
        <begin position="107"/>
        <end position="126"/>
    </location>
</feature>
<proteinExistence type="predicted"/>
<keyword evidence="1" id="KW-0472">Membrane</keyword>
<organism evidence="2 3">
    <name type="scientific">Gordonia tangerina</name>
    <dbReference type="NCBI Taxonomy" id="2911060"/>
    <lineage>
        <taxon>Bacteria</taxon>
        <taxon>Bacillati</taxon>
        <taxon>Actinomycetota</taxon>
        <taxon>Actinomycetes</taxon>
        <taxon>Mycobacteriales</taxon>
        <taxon>Gordoniaceae</taxon>
        <taxon>Gordonia</taxon>
    </lineage>
</organism>
<keyword evidence="3" id="KW-1185">Reference proteome</keyword>
<dbReference type="Proteomes" id="UP001108089">
    <property type="component" value="Unassembled WGS sequence"/>
</dbReference>
<reference evidence="2" key="1">
    <citation type="submission" date="2022-01" db="EMBL/GenBank/DDBJ databases">
        <title>Gordonia xiamenensis sp. nov., isolated from surface seawater in Xiamen.</title>
        <authorList>
            <person name="He Y.F."/>
        </authorList>
    </citation>
    <scope>NUCLEOTIDE SEQUENCE</scope>
    <source>
        <strain evidence="2">GW1C4-4</strain>
    </source>
</reference>
<evidence type="ECO:0000313" key="2">
    <source>
        <dbReference type="EMBL" id="MCF3941100.1"/>
    </source>
</evidence>
<name>A0ABS9DSC3_9ACTN</name>
<sequence>MTIAMPPALLAGEVVRYHGQFTPRTFMTHAKTTVTVTDRRVIVHDPHLLFGIFRHGFIQHEAPLRHVSRLSLGTKASGRRMFYGAVSIVLALMFFATAASLGVSSGLGLLLGLVFLGIAVFMFITANTTGIFFDTTGGGVLVAAGNKSELPEMHRAGFEIGQLLFS</sequence>